<reference evidence="2" key="1">
    <citation type="submission" date="2022-11" db="UniProtKB">
        <authorList>
            <consortium name="WormBaseParasite"/>
        </authorList>
    </citation>
    <scope>IDENTIFICATION</scope>
</reference>
<sequence>MEKVPVCKVRNDIKSFELLEEQIPKKNFIFEPQHFRNYKKLLPNSAVRFYVNHTVTDKDLPEVYKFFERQKKNIAVEVEMVVNITYYNLAPIMESKMYKELRRLAFNPGVIYEPFMLKENNYGIFMFYKYDFPQRLEVAKSKWNQRVMYTKTIPKKFQHLFKPEDFVIVQTRDNYKNIVLFKFPWDLPLPVFKKFYGKKVGVPNLIFYFYGCRIGSGNYNETMRTFQRFKRGELNLPNIIEIAPELYG</sequence>
<dbReference type="Proteomes" id="UP000887578">
    <property type="component" value="Unplaced"/>
</dbReference>
<organism evidence="1 2">
    <name type="scientific">Panagrolaimus davidi</name>
    <dbReference type="NCBI Taxonomy" id="227884"/>
    <lineage>
        <taxon>Eukaryota</taxon>
        <taxon>Metazoa</taxon>
        <taxon>Ecdysozoa</taxon>
        <taxon>Nematoda</taxon>
        <taxon>Chromadorea</taxon>
        <taxon>Rhabditida</taxon>
        <taxon>Tylenchina</taxon>
        <taxon>Panagrolaimomorpha</taxon>
        <taxon>Panagrolaimoidea</taxon>
        <taxon>Panagrolaimidae</taxon>
        <taxon>Panagrolaimus</taxon>
    </lineage>
</organism>
<protein>
    <submittedName>
        <fullName evidence="2">Uncharacterized protein</fullName>
    </submittedName>
</protein>
<dbReference type="AlphaFoldDB" id="A0A914Q602"/>
<name>A0A914Q602_9BILA</name>
<dbReference type="WBParaSite" id="PDA_v2.g26814.t1">
    <property type="protein sequence ID" value="PDA_v2.g26814.t1"/>
    <property type="gene ID" value="PDA_v2.g26814"/>
</dbReference>
<evidence type="ECO:0000313" key="2">
    <source>
        <dbReference type="WBParaSite" id="PDA_v2.g26814.t1"/>
    </source>
</evidence>
<accession>A0A914Q602</accession>
<keyword evidence="1" id="KW-1185">Reference proteome</keyword>
<evidence type="ECO:0000313" key="1">
    <source>
        <dbReference type="Proteomes" id="UP000887578"/>
    </source>
</evidence>
<proteinExistence type="predicted"/>